<organism evidence="3 4">
    <name type="scientific">Nocardia aurantiaca</name>
    <dbReference type="NCBI Taxonomy" id="2675850"/>
    <lineage>
        <taxon>Bacteria</taxon>
        <taxon>Bacillati</taxon>
        <taxon>Actinomycetota</taxon>
        <taxon>Actinomycetes</taxon>
        <taxon>Mycobacteriales</taxon>
        <taxon>Nocardiaceae</taxon>
        <taxon>Nocardia</taxon>
    </lineage>
</organism>
<name>A0A6I3KYT6_9NOCA</name>
<comment type="caution">
    <text evidence="3">The sequence shown here is derived from an EMBL/GenBank/DDBJ whole genome shotgun (WGS) entry which is preliminary data.</text>
</comment>
<evidence type="ECO:0000313" key="3">
    <source>
        <dbReference type="EMBL" id="MTE12729.1"/>
    </source>
</evidence>
<reference evidence="3 4" key="1">
    <citation type="submission" date="2019-11" db="EMBL/GenBank/DDBJ databases">
        <title>Nocardia sp. nov. CT2-14 isolated from soil.</title>
        <authorList>
            <person name="Kanchanasin P."/>
            <person name="Tanasupawat S."/>
            <person name="Yuki M."/>
            <person name="Kudo T."/>
        </authorList>
    </citation>
    <scope>NUCLEOTIDE SEQUENCE [LARGE SCALE GENOMIC DNA]</scope>
    <source>
        <strain evidence="3 4">CT2-14</strain>
    </source>
</reference>
<dbReference type="EMBL" id="WMBB01000003">
    <property type="protein sequence ID" value="MTE12729.1"/>
    <property type="molecule type" value="Genomic_DNA"/>
</dbReference>
<evidence type="ECO:0000313" key="4">
    <source>
        <dbReference type="Proteomes" id="UP000432464"/>
    </source>
</evidence>
<evidence type="ECO:0008006" key="5">
    <source>
        <dbReference type="Google" id="ProtNLM"/>
    </source>
</evidence>
<evidence type="ECO:0000256" key="1">
    <source>
        <dbReference type="SAM" id="MobiDB-lite"/>
    </source>
</evidence>
<accession>A0A6I3KYT6</accession>
<sequence length="117" mass="11919">MSHHRRIRTAVAAGALVLALETGPSMVASATALPTPAALNGPSYPDPGAPSPSYPDPGAPDSSYPDPGASGGGQRKKDEHVEKAEKLGGGVITTMIDTWADTLKCTLNIILPTVKCG</sequence>
<proteinExistence type="predicted"/>
<evidence type="ECO:0000256" key="2">
    <source>
        <dbReference type="SAM" id="SignalP"/>
    </source>
</evidence>
<feature type="compositionally biased region" description="Basic and acidic residues" evidence="1">
    <location>
        <begin position="75"/>
        <end position="86"/>
    </location>
</feature>
<dbReference type="RefSeq" id="WP_196054576.1">
    <property type="nucleotide sequence ID" value="NZ_WMBB01000003.1"/>
</dbReference>
<protein>
    <recommendedName>
        <fullName evidence="5">DUF732 domain-containing protein</fullName>
    </recommendedName>
</protein>
<dbReference type="Proteomes" id="UP000432464">
    <property type="component" value="Unassembled WGS sequence"/>
</dbReference>
<feature type="compositionally biased region" description="Pro residues" evidence="1">
    <location>
        <begin position="44"/>
        <end position="58"/>
    </location>
</feature>
<gene>
    <name evidence="3" type="ORF">GLP40_08085</name>
</gene>
<dbReference type="AlphaFoldDB" id="A0A6I3KYT6"/>
<feature type="chain" id="PRO_5038401639" description="DUF732 domain-containing protein" evidence="2">
    <location>
        <begin position="28"/>
        <end position="117"/>
    </location>
</feature>
<feature type="region of interest" description="Disordered" evidence="1">
    <location>
        <begin position="35"/>
        <end position="87"/>
    </location>
</feature>
<keyword evidence="4" id="KW-1185">Reference proteome</keyword>
<feature type="signal peptide" evidence="2">
    <location>
        <begin position="1"/>
        <end position="27"/>
    </location>
</feature>
<keyword evidence="2" id="KW-0732">Signal</keyword>